<accession>A0ABT9JTX0</accession>
<name>A0ABT9JTX0_9PROT</name>
<proteinExistence type="predicted"/>
<comment type="caution">
    <text evidence="1">The sequence shown here is derived from an EMBL/GenBank/DDBJ whole genome shotgun (WGS) entry which is preliminary data.</text>
</comment>
<dbReference type="PANTHER" id="PTHR47017:SF1">
    <property type="entry name" value="ACYL-COA"/>
    <property type="match status" value="1"/>
</dbReference>
<dbReference type="InterPro" id="IPR016181">
    <property type="entry name" value="Acyl_CoA_acyltransferase"/>
</dbReference>
<protein>
    <submittedName>
        <fullName evidence="1">GNAT family N-acetyltransferase</fullName>
    </submittedName>
</protein>
<dbReference type="PANTHER" id="PTHR47017">
    <property type="entry name" value="ACYL-COA"/>
    <property type="match status" value="1"/>
</dbReference>
<dbReference type="Proteomes" id="UP001225906">
    <property type="component" value="Unassembled WGS sequence"/>
</dbReference>
<dbReference type="Pfam" id="PF04339">
    <property type="entry name" value="FemAB_like"/>
    <property type="match status" value="1"/>
</dbReference>
<evidence type="ECO:0000313" key="1">
    <source>
        <dbReference type="EMBL" id="MDP8568036.1"/>
    </source>
</evidence>
<gene>
    <name evidence="1" type="ORF">Q9291_09265</name>
</gene>
<dbReference type="RefSeq" id="WP_306389758.1">
    <property type="nucleotide sequence ID" value="NZ_JAVCAP010000019.1"/>
</dbReference>
<dbReference type="Gene3D" id="3.40.630.30">
    <property type="match status" value="1"/>
</dbReference>
<dbReference type="SUPFAM" id="SSF55729">
    <property type="entry name" value="Acyl-CoA N-acyltransferases (Nat)"/>
    <property type="match status" value="1"/>
</dbReference>
<sequence>MNDKQYFICVWHREIHDFDATAWQSLAGTHPFLSFFMLQAFESSGAVGGNSGWYPHHLAVYRQQQLVAAMPMYLKTHSYGEYVFDWAWAEAFEGAGGQYYPKLISAIPFSPVTGPRVLVREDCVHQPDLLACMLDSVQTLCVQHSLSGVHILFPDQQSAAWCADHGWLRREGVQFRWENHAYTDWEQFLATLSHDKRKKIRQERKKVAQQGVVCRVLDGHQATENDWDLFYRCYCNTYAMHNSQPYLNADFFKVLVQTMPEHLALFIATHEGQDVAASLCVHGGGTLYGRYWGALKDFSCLHFELCYYLPQQFCITHGIQYFEGGAQGVHKLARGFMPYTTCSYHWLENADFQASVARFLSREAGNMQAYVTELEERSPYKTAAPSALGLQDGYHGTS</sequence>
<dbReference type="InterPro" id="IPR007434">
    <property type="entry name" value="FemAB-like"/>
</dbReference>
<organism evidence="1 2">
    <name type="scientific">Methylophilus aquaticus</name>
    <dbReference type="NCBI Taxonomy" id="1971610"/>
    <lineage>
        <taxon>Bacteria</taxon>
        <taxon>Pseudomonadati</taxon>
        <taxon>Pseudomonadota</taxon>
        <taxon>Betaproteobacteria</taxon>
        <taxon>Nitrosomonadales</taxon>
        <taxon>Methylophilaceae</taxon>
        <taxon>Methylophilus</taxon>
    </lineage>
</organism>
<dbReference type="EMBL" id="JAVCAP010000019">
    <property type="protein sequence ID" value="MDP8568036.1"/>
    <property type="molecule type" value="Genomic_DNA"/>
</dbReference>
<evidence type="ECO:0000313" key="2">
    <source>
        <dbReference type="Proteomes" id="UP001225906"/>
    </source>
</evidence>
<keyword evidence="2" id="KW-1185">Reference proteome</keyword>
<reference evidence="2" key="1">
    <citation type="journal article" date="2019" name="Int. J. Syst. Evol. Microbiol.">
        <title>The Global Catalogue of Microorganisms (GCM) 10K type strain sequencing project: providing services to taxonomists for standard genome sequencing and annotation.</title>
        <authorList>
            <consortium name="The Broad Institute Genomics Platform"/>
            <consortium name="The Broad Institute Genome Sequencing Center for Infectious Disease"/>
            <person name="Wu L."/>
            <person name="Ma J."/>
        </authorList>
    </citation>
    <scope>NUCLEOTIDE SEQUENCE [LARGE SCALE GENOMIC DNA]</scope>
    <source>
        <strain evidence="2">VKM B-3159</strain>
    </source>
</reference>